<reference evidence="2" key="2">
    <citation type="submission" date="2020-05" db="UniProtKB">
        <authorList>
            <consortium name="EnsemblMetazoa"/>
        </authorList>
    </citation>
    <scope>IDENTIFICATION</scope>
</reference>
<evidence type="ECO:0000313" key="3">
    <source>
        <dbReference type="Proteomes" id="UP000030765"/>
    </source>
</evidence>
<protein>
    <submittedName>
        <fullName evidence="1 2">Uncharacterized protein</fullName>
    </submittedName>
</protein>
<evidence type="ECO:0000313" key="1">
    <source>
        <dbReference type="EMBL" id="KFB39010.1"/>
    </source>
</evidence>
<dbReference type="EMBL" id="KE524975">
    <property type="protein sequence ID" value="KFB39010.1"/>
    <property type="molecule type" value="Genomic_DNA"/>
</dbReference>
<dbReference type="VEuPathDB" id="VectorBase:ASIC006718"/>
<gene>
    <name evidence="1" type="ORF">ZHAS_00006718</name>
</gene>
<keyword evidence="3" id="KW-1185">Reference proteome</keyword>
<dbReference type="EnsemblMetazoa" id="ASIC006718-RA">
    <property type="protein sequence ID" value="ASIC006718-PA"/>
    <property type="gene ID" value="ASIC006718"/>
</dbReference>
<dbReference type="Proteomes" id="UP000030765">
    <property type="component" value="Unassembled WGS sequence"/>
</dbReference>
<name>A0A084VM16_ANOSI</name>
<evidence type="ECO:0000313" key="2">
    <source>
        <dbReference type="EnsemblMetazoa" id="ASIC006718-PA"/>
    </source>
</evidence>
<reference evidence="1 3" key="1">
    <citation type="journal article" date="2014" name="BMC Genomics">
        <title>Genome sequence of Anopheles sinensis provides insight into genetics basis of mosquito competence for malaria parasites.</title>
        <authorList>
            <person name="Zhou D."/>
            <person name="Zhang D."/>
            <person name="Ding G."/>
            <person name="Shi L."/>
            <person name="Hou Q."/>
            <person name="Ye Y."/>
            <person name="Xu Y."/>
            <person name="Zhou H."/>
            <person name="Xiong C."/>
            <person name="Li S."/>
            <person name="Yu J."/>
            <person name="Hong S."/>
            <person name="Yu X."/>
            <person name="Zou P."/>
            <person name="Chen C."/>
            <person name="Chang X."/>
            <person name="Wang W."/>
            <person name="Lv Y."/>
            <person name="Sun Y."/>
            <person name="Ma L."/>
            <person name="Shen B."/>
            <person name="Zhu C."/>
        </authorList>
    </citation>
    <scope>NUCLEOTIDE SEQUENCE [LARGE SCALE GENOMIC DNA]</scope>
</reference>
<dbReference type="AlphaFoldDB" id="A0A084VM16"/>
<sequence length="191" mass="20997">MSKDCRNRNGVEGYIVPAGCSLFFSPFPALPPPLPVAHLSSLRPSQLHRSTSSGGLQDILRSGEEFGPSPSSKNLIIVVISRGRTEDIPFSRHPHRPLCHHRFASATGNVLSAPPQTNRPTQQIKSLSTRRYSLLPVACIFKSFGGHQPHAIPLHPTLRDSPFPIRPLEPRIVHPLSNRFSTSSSAPELLR</sequence>
<proteinExistence type="predicted"/>
<dbReference type="EMBL" id="ATLV01014575">
    <property type="status" value="NOT_ANNOTATED_CDS"/>
    <property type="molecule type" value="Genomic_DNA"/>
</dbReference>
<organism evidence="1">
    <name type="scientific">Anopheles sinensis</name>
    <name type="common">Mosquito</name>
    <dbReference type="NCBI Taxonomy" id="74873"/>
    <lineage>
        <taxon>Eukaryota</taxon>
        <taxon>Metazoa</taxon>
        <taxon>Ecdysozoa</taxon>
        <taxon>Arthropoda</taxon>
        <taxon>Hexapoda</taxon>
        <taxon>Insecta</taxon>
        <taxon>Pterygota</taxon>
        <taxon>Neoptera</taxon>
        <taxon>Endopterygota</taxon>
        <taxon>Diptera</taxon>
        <taxon>Nematocera</taxon>
        <taxon>Culicoidea</taxon>
        <taxon>Culicidae</taxon>
        <taxon>Anophelinae</taxon>
        <taxon>Anopheles</taxon>
    </lineage>
</organism>
<accession>A0A084VM16</accession>